<dbReference type="STRING" id="578458.D8Q2S0"/>
<dbReference type="OrthoDB" id="2749836at2759"/>
<evidence type="ECO:0000313" key="4">
    <source>
        <dbReference type="Proteomes" id="UP000007431"/>
    </source>
</evidence>
<feature type="compositionally biased region" description="Basic and acidic residues" evidence="1">
    <location>
        <begin position="526"/>
        <end position="539"/>
    </location>
</feature>
<feature type="region of interest" description="Disordered" evidence="1">
    <location>
        <begin position="439"/>
        <end position="567"/>
    </location>
</feature>
<dbReference type="KEGG" id="scm:SCHCO_02494863"/>
<dbReference type="InterPro" id="IPR040976">
    <property type="entry name" value="Pkinase_fungal"/>
</dbReference>
<feature type="domain" description="Protein kinase" evidence="2">
    <location>
        <begin position="120"/>
        <end position="429"/>
    </location>
</feature>
<dbReference type="GO" id="GO:0004672">
    <property type="term" value="F:protein kinase activity"/>
    <property type="evidence" value="ECO:0007669"/>
    <property type="project" value="InterPro"/>
</dbReference>
<name>D8Q2S0_SCHCM</name>
<keyword evidence="4" id="KW-1185">Reference proteome</keyword>
<dbReference type="eggNOG" id="ENOG502S5WB">
    <property type="taxonomic scope" value="Eukaryota"/>
</dbReference>
<dbReference type="HOGENOM" id="CLU_018259_0_0_1"/>
<dbReference type="Pfam" id="PF17667">
    <property type="entry name" value="Pkinase_fungal"/>
    <property type="match status" value="1"/>
</dbReference>
<evidence type="ECO:0000313" key="3">
    <source>
        <dbReference type="EMBL" id="EFI98177.1"/>
    </source>
</evidence>
<feature type="compositionally biased region" description="Basic and acidic residues" evidence="1">
    <location>
        <begin position="508"/>
        <end position="518"/>
    </location>
</feature>
<dbReference type="EMBL" id="GL377305">
    <property type="protein sequence ID" value="EFI98177.1"/>
    <property type="molecule type" value="Genomic_DNA"/>
</dbReference>
<dbReference type="InterPro" id="IPR000719">
    <property type="entry name" value="Prot_kinase_dom"/>
</dbReference>
<proteinExistence type="predicted"/>
<reference evidence="3 4" key="1">
    <citation type="journal article" date="2010" name="Nat. Biotechnol.">
        <title>Genome sequence of the model mushroom Schizophyllum commune.</title>
        <authorList>
            <person name="Ohm R.A."/>
            <person name="de Jong J.F."/>
            <person name="Lugones L.G."/>
            <person name="Aerts A."/>
            <person name="Kothe E."/>
            <person name="Stajich J.E."/>
            <person name="de Vries R.P."/>
            <person name="Record E."/>
            <person name="Levasseur A."/>
            <person name="Baker S.E."/>
            <person name="Bartholomew K.A."/>
            <person name="Coutinho P.M."/>
            <person name="Erdmann S."/>
            <person name="Fowler T.J."/>
            <person name="Gathman A.C."/>
            <person name="Lombard V."/>
            <person name="Henrissat B."/>
            <person name="Knabe N."/>
            <person name="Kuees U."/>
            <person name="Lilly W.W."/>
            <person name="Lindquist E."/>
            <person name="Lucas S."/>
            <person name="Magnuson J.K."/>
            <person name="Piumi F."/>
            <person name="Raudaskoski M."/>
            <person name="Salamov A."/>
            <person name="Schmutz J."/>
            <person name="Schwarze F.W.M.R."/>
            <person name="vanKuyk P.A."/>
            <person name="Horton J.S."/>
            <person name="Grigoriev I.V."/>
            <person name="Woesten H.A.B."/>
        </authorList>
    </citation>
    <scope>NUCLEOTIDE SEQUENCE [LARGE SCALE GENOMIC DNA]</scope>
    <source>
        <strain evidence="4">H4-8 / FGSC 9210</strain>
    </source>
</reference>
<dbReference type="PANTHER" id="PTHR38248:SF2">
    <property type="entry name" value="FUNK1 11"/>
    <property type="match status" value="1"/>
</dbReference>
<sequence length="567" mass="62593">MTQRRLAHAAGGLLPRVAAEAESMCDAIERLHSGAASVFFAQETRMYHVGIAFAGDLFQLAYYDRAGCVLSGTHNVHENPGVLIRAVIGLSLLDESYVGKDTSITVRDRRAFVTVGGVEYEIVELLAAGGDILGKGTVCWRCCRPSSSENYVIKNTWTVLGQLRKPEGEFLRKAARVEGVPNLVCEEKVLRRNGLPQNTLWLRDTLQGSERLAILKNHLQMELRRLVLQPCGRPLVDFQDKDELLTGFNDSIMTHYQLYELCILHCDISDNNIMLRTREHPSSSRGLLIDLDSADEVDSLTGLANVNFGMGTVPFVASDILRPHGSNGRAPWHDLESFLHVLMYICATCSGPSDTPRTNFDLESSPMGPWLTGDYVRKKEIMFDYDESAFRSFVDSVFDPYFDDLKDLVCDLRAVTRTRSGHFTVMDVFDKHMRLRANARAKAAAVQQKDGTPPAGPSARKKRRHSSRPDPPSSNAQEGEGVTDARATSSSATSSSSSSSSSSNASDDSSHASDDTDHTLVSSRSGSEKLTADDTKDGLEDSLEDGSKRAKAFTPRRSQRVKRQRVR</sequence>
<protein>
    <recommendedName>
        <fullName evidence="2">Protein kinase domain-containing protein</fullName>
    </recommendedName>
</protein>
<dbReference type="AlphaFoldDB" id="D8Q2S0"/>
<dbReference type="GO" id="GO:0005524">
    <property type="term" value="F:ATP binding"/>
    <property type="evidence" value="ECO:0007669"/>
    <property type="project" value="InterPro"/>
</dbReference>
<feature type="compositionally biased region" description="Low complexity" evidence="1">
    <location>
        <begin position="484"/>
        <end position="507"/>
    </location>
</feature>
<dbReference type="Gene3D" id="1.10.510.10">
    <property type="entry name" value="Transferase(Phosphotransferase) domain 1"/>
    <property type="match status" value="1"/>
</dbReference>
<organism evidence="4">
    <name type="scientific">Schizophyllum commune (strain H4-8 / FGSC 9210)</name>
    <name type="common">Split gill fungus</name>
    <dbReference type="NCBI Taxonomy" id="578458"/>
    <lineage>
        <taxon>Eukaryota</taxon>
        <taxon>Fungi</taxon>
        <taxon>Dikarya</taxon>
        <taxon>Basidiomycota</taxon>
        <taxon>Agaricomycotina</taxon>
        <taxon>Agaricomycetes</taxon>
        <taxon>Agaricomycetidae</taxon>
        <taxon>Agaricales</taxon>
        <taxon>Schizophyllaceae</taxon>
        <taxon>Schizophyllum</taxon>
    </lineage>
</organism>
<dbReference type="VEuPathDB" id="FungiDB:SCHCODRAFT_02494863"/>
<dbReference type="GeneID" id="9592752"/>
<gene>
    <name evidence="3" type="ORF">SCHCODRAFT_233873</name>
</gene>
<dbReference type="PANTHER" id="PTHR38248">
    <property type="entry name" value="FUNK1 6"/>
    <property type="match status" value="1"/>
</dbReference>
<feature type="compositionally biased region" description="Basic residues" evidence="1">
    <location>
        <begin position="557"/>
        <end position="567"/>
    </location>
</feature>
<dbReference type="InterPro" id="IPR011009">
    <property type="entry name" value="Kinase-like_dom_sf"/>
</dbReference>
<dbReference type="SUPFAM" id="SSF56112">
    <property type="entry name" value="Protein kinase-like (PK-like)"/>
    <property type="match status" value="1"/>
</dbReference>
<dbReference type="InParanoid" id="D8Q2S0"/>
<dbReference type="Proteomes" id="UP000007431">
    <property type="component" value="Unassembled WGS sequence"/>
</dbReference>
<dbReference type="SMART" id="SM00220">
    <property type="entry name" value="S_TKc"/>
    <property type="match status" value="1"/>
</dbReference>
<accession>D8Q2S0</accession>
<evidence type="ECO:0000256" key="1">
    <source>
        <dbReference type="SAM" id="MobiDB-lite"/>
    </source>
</evidence>
<evidence type="ECO:0000259" key="2">
    <source>
        <dbReference type="SMART" id="SM00220"/>
    </source>
</evidence>